<protein>
    <submittedName>
        <fullName evidence="2">Uncharacterized protein</fullName>
    </submittedName>
</protein>
<organism evidence="2 3">
    <name type="scientific">Aldrovandia affinis</name>
    <dbReference type="NCBI Taxonomy" id="143900"/>
    <lineage>
        <taxon>Eukaryota</taxon>
        <taxon>Metazoa</taxon>
        <taxon>Chordata</taxon>
        <taxon>Craniata</taxon>
        <taxon>Vertebrata</taxon>
        <taxon>Euteleostomi</taxon>
        <taxon>Actinopterygii</taxon>
        <taxon>Neopterygii</taxon>
        <taxon>Teleostei</taxon>
        <taxon>Notacanthiformes</taxon>
        <taxon>Halosauridae</taxon>
        <taxon>Aldrovandia</taxon>
    </lineage>
</organism>
<dbReference type="AlphaFoldDB" id="A0AAD7T2S7"/>
<gene>
    <name evidence="2" type="ORF">AAFF_G00093380</name>
</gene>
<evidence type="ECO:0000313" key="2">
    <source>
        <dbReference type="EMBL" id="KAJ8413342.1"/>
    </source>
</evidence>
<dbReference type="EMBL" id="JAINUG010000016">
    <property type="protein sequence ID" value="KAJ8413342.1"/>
    <property type="molecule type" value="Genomic_DNA"/>
</dbReference>
<evidence type="ECO:0000313" key="3">
    <source>
        <dbReference type="Proteomes" id="UP001221898"/>
    </source>
</evidence>
<comment type="caution">
    <text evidence="2">The sequence shown here is derived from an EMBL/GenBank/DDBJ whole genome shotgun (WGS) entry which is preliminary data.</text>
</comment>
<proteinExistence type="predicted"/>
<reference evidence="2" key="1">
    <citation type="journal article" date="2023" name="Science">
        <title>Genome structures resolve the early diversification of teleost fishes.</title>
        <authorList>
            <person name="Parey E."/>
            <person name="Louis A."/>
            <person name="Montfort J."/>
            <person name="Bouchez O."/>
            <person name="Roques C."/>
            <person name="Iampietro C."/>
            <person name="Lluch J."/>
            <person name="Castinel A."/>
            <person name="Donnadieu C."/>
            <person name="Desvignes T."/>
            <person name="Floi Bucao C."/>
            <person name="Jouanno E."/>
            <person name="Wen M."/>
            <person name="Mejri S."/>
            <person name="Dirks R."/>
            <person name="Jansen H."/>
            <person name="Henkel C."/>
            <person name="Chen W.J."/>
            <person name="Zahm M."/>
            <person name="Cabau C."/>
            <person name="Klopp C."/>
            <person name="Thompson A.W."/>
            <person name="Robinson-Rechavi M."/>
            <person name="Braasch I."/>
            <person name="Lecointre G."/>
            <person name="Bobe J."/>
            <person name="Postlethwait J.H."/>
            <person name="Berthelot C."/>
            <person name="Roest Crollius H."/>
            <person name="Guiguen Y."/>
        </authorList>
    </citation>
    <scope>NUCLEOTIDE SEQUENCE</scope>
    <source>
        <strain evidence="2">NC1722</strain>
    </source>
</reference>
<feature type="region of interest" description="Disordered" evidence="1">
    <location>
        <begin position="71"/>
        <end position="91"/>
    </location>
</feature>
<sequence length="91" mass="10252">MEPVFLNLNLETRVRCVSAPVARPCTPQSSILFTPLSWSCLTHASLLPFRGGQGEAAHEARREQHRVMRHRALQPHRSGQAARCFSEEHHG</sequence>
<name>A0AAD7T2S7_9TELE</name>
<evidence type="ECO:0000256" key="1">
    <source>
        <dbReference type="SAM" id="MobiDB-lite"/>
    </source>
</evidence>
<accession>A0AAD7T2S7</accession>
<keyword evidence="3" id="KW-1185">Reference proteome</keyword>
<dbReference type="Proteomes" id="UP001221898">
    <property type="component" value="Unassembled WGS sequence"/>
</dbReference>